<comment type="caution">
    <text evidence="1">The sequence shown here is derived from an EMBL/GenBank/DDBJ whole genome shotgun (WGS) entry which is preliminary data.</text>
</comment>
<evidence type="ECO:0000313" key="2">
    <source>
        <dbReference type="Proteomes" id="UP000887013"/>
    </source>
</evidence>
<dbReference type="AlphaFoldDB" id="A0A8X6TL75"/>
<gene>
    <name evidence="1" type="ORF">NPIL_99901</name>
</gene>
<name>A0A8X6TL75_NEPPI</name>
<evidence type="ECO:0000313" key="1">
    <source>
        <dbReference type="EMBL" id="GFT27158.1"/>
    </source>
</evidence>
<sequence>MFLAIPSTSSFLVNFYHIAQLLLLSKSALFDGDHAHAHSRNVGFPDIRALFQQPSSSPRVSRLYLHVLDWKFFFSRSADRSPVGYDDFSVLTGSVSRTTSGRSSIRNR</sequence>
<keyword evidence="2" id="KW-1185">Reference proteome</keyword>
<dbReference type="EMBL" id="BMAW01060649">
    <property type="protein sequence ID" value="GFT27158.1"/>
    <property type="molecule type" value="Genomic_DNA"/>
</dbReference>
<protein>
    <submittedName>
        <fullName evidence="1">Uncharacterized protein</fullName>
    </submittedName>
</protein>
<proteinExistence type="predicted"/>
<dbReference type="Proteomes" id="UP000887013">
    <property type="component" value="Unassembled WGS sequence"/>
</dbReference>
<accession>A0A8X6TL75</accession>
<reference evidence="1" key="1">
    <citation type="submission" date="2020-08" db="EMBL/GenBank/DDBJ databases">
        <title>Multicomponent nature underlies the extraordinary mechanical properties of spider dragline silk.</title>
        <authorList>
            <person name="Kono N."/>
            <person name="Nakamura H."/>
            <person name="Mori M."/>
            <person name="Yoshida Y."/>
            <person name="Ohtoshi R."/>
            <person name="Malay A.D."/>
            <person name="Moran D.A.P."/>
            <person name="Tomita M."/>
            <person name="Numata K."/>
            <person name="Arakawa K."/>
        </authorList>
    </citation>
    <scope>NUCLEOTIDE SEQUENCE</scope>
</reference>
<organism evidence="1 2">
    <name type="scientific">Nephila pilipes</name>
    <name type="common">Giant wood spider</name>
    <name type="synonym">Nephila maculata</name>
    <dbReference type="NCBI Taxonomy" id="299642"/>
    <lineage>
        <taxon>Eukaryota</taxon>
        <taxon>Metazoa</taxon>
        <taxon>Ecdysozoa</taxon>
        <taxon>Arthropoda</taxon>
        <taxon>Chelicerata</taxon>
        <taxon>Arachnida</taxon>
        <taxon>Araneae</taxon>
        <taxon>Araneomorphae</taxon>
        <taxon>Entelegynae</taxon>
        <taxon>Araneoidea</taxon>
        <taxon>Nephilidae</taxon>
        <taxon>Nephila</taxon>
    </lineage>
</organism>